<evidence type="ECO:0008006" key="7">
    <source>
        <dbReference type="Google" id="ProtNLM"/>
    </source>
</evidence>
<dbReference type="Proteomes" id="UP001397290">
    <property type="component" value="Unassembled WGS sequence"/>
</dbReference>
<dbReference type="Gene3D" id="1.25.40.550">
    <property type="entry name" value="Aar2, C-terminal domain-like"/>
    <property type="match status" value="1"/>
</dbReference>
<dbReference type="GO" id="GO:0000244">
    <property type="term" value="P:spliceosomal tri-snRNP complex assembly"/>
    <property type="evidence" value="ECO:0007669"/>
    <property type="project" value="TreeGrafter"/>
</dbReference>
<dbReference type="InterPro" id="IPR033647">
    <property type="entry name" value="Aar2_N"/>
</dbReference>
<keyword evidence="6" id="KW-1185">Reference proteome</keyword>
<dbReference type="AlphaFoldDB" id="A0AAW0RIN5"/>
<dbReference type="InterPro" id="IPR007946">
    <property type="entry name" value="AAR2"/>
</dbReference>
<sequence length="511" mass="54882">MPEPTLNKASQAAGRHASAQGLSQINSENFAHHVVIPDRDRDLSDVLPPLGSADHVDSDHETDESGSLGVSASFDQAAPASGATHACGDGDAVLILGLPEVFTVGCDTLSFTAKHFGGLRDVPAGPHFFWAAHPGGMAARSGFWILSEGANRVHAVRWDSSTELLIDALPAETPSDVDALHAELLSYRDPTARSDGAGGSVGEMNEPRAAESERIWAQLTSCITGDLLSRVTGQPRAAAAAWHISTTDLVQGQVLPSAERAMEQHISHMRGAAPARELRFALDQHSKTYSAERLGAERTREATDATTYLLALLDSDCSGDGNVVTEASLVGELQLAFLAGVHLGNDACLEQWQHTVLRVLLRAYALPRRRPTLAADAIRAVTAQLAYGGAWLDTPLTGMLSEARGRELRLALIIYKRRLEEDSSDGDGDGDGVARVTAAFSRLEAVVAGPAFGWDLRGEYLRKGKVVMEDGEEVELEMKELQAEDERGEWAPEIVELDEHGREKGLISWND</sequence>
<feature type="region of interest" description="Disordered" evidence="2">
    <location>
        <begin position="1"/>
        <end position="21"/>
    </location>
</feature>
<name>A0AAW0RIN5_9HYPO</name>
<protein>
    <recommendedName>
        <fullName evidence="7">AAR2 family protein</fullName>
    </recommendedName>
</protein>
<dbReference type="Pfam" id="PF05282">
    <property type="entry name" value="AAR2"/>
    <property type="match status" value="1"/>
</dbReference>
<comment type="caution">
    <text evidence="5">The sequence shown here is derived from an EMBL/GenBank/DDBJ whole genome shotgun (WGS) entry which is preliminary data.</text>
</comment>
<dbReference type="PANTHER" id="PTHR12689">
    <property type="entry name" value="A1 CISTRON SPLICING FACTOR AAR2-RELATED"/>
    <property type="match status" value="1"/>
</dbReference>
<evidence type="ECO:0000259" key="4">
    <source>
        <dbReference type="Pfam" id="PF20981"/>
    </source>
</evidence>
<dbReference type="InterPro" id="IPR038514">
    <property type="entry name" value="AAR2_C_sf"/>
</dbReference>
<reference evidence="5 6" key="1">
    <citation type="submission" date="2020-02" db="EMBL/GenBank/DDBJ databases">
        <title>Comparative genomics of the hypocrealean fungal genus Beauvera.</title>
        <authorList>
            <person name="Showalter D.N."/>
            <person name="Bushley K.E."/>
            <person name="Rehner S.A."/>
        </authorList>
    </citation>
    <scope>NUCLEOTIDE SEQUENCE [LARGE SCALE GENOMIC DNA]</scope>
    <source>
        <strain evidence="5 6">ARSEF4384</strain>
    </source>
</reference>
<dbReference type="Pfam" id="PF20981">
    <property type="entry name" value="AAR2_1st"/>
    <property type="match status" value="1"/>
</dbReference>
<evidence type="ECO:0000256" key="2">
    <source>
        <dbReference type="SAM" id="MobiDB-lite"/>
    </source>
</evidence>
<evidence type="ECO:0000313" key="5">
    <source>
        <dbReference type="EMBL" id="KAK8142044.1"/>
    </source>
</evidence>
<feature type="domain" description="AAR2 N-terminal" evidence="4">
    <location>
        <begin position="90"/>
        <end position="233"/>
    </location>
</feature>
<accession>A0AAW0RIN5</accession>
<dbReference type="CDD" id="cd13778">
    <property type="entry name" value="Aar2_C"/>
    <property type="match status" value="1"/>
</dbReference>
<comment type="similarity">
    <text evidence="1">Belongs to the AAR2 family.</text>
</comment>
<dbReference type="EMBL" id="JAAHCF010000768">
    <property type="protein sequence ID" value="KAK8142044.1"/>
    <property type="molecule type" value="Genomic_DNA"/>
</dbReference>
<dbReference type="PANTHER" id="PTHR12689:SF4">
    <property type="entry name" value="PROTEIN AAR2 HOMOLOG"/>
    <property type="match status" value="1"/>
</dbReference>
<dbReference type="CDD" id="cd13777">
    <property type="entry name" value="Aar2_N"/>
    <property type="match status" value="1"/>
</dbReference>
<proteinExistence type="inferred from homology"/>
<evidence type="ECO:0000259" key="3">
    <source>
        <dbReference type="Pfam" id="PF05282"/>
    </source>
</evidence>
<organism evidence="5 6">
    <name type="scientific">Beauveria asiatica</name>
    <dbReference type="NCBI Taxonomy" id="1069075"/>
    <lineage>
        <taxon>Eukaryota</taxon>
        <taxon>Fungi</taxon>
        <taxon>Dikarya</taxon>
        <taxon>Ascomycota</taxon>
        <taxon>Pezizomycotina</taxon>
        <taxon>Sordariomycetes</taxon>
        <taxon>Hypocreomycetidae</taxon>
        <taxon>Hypocreales</taxon>
        <taxon>Cordycipitaceae</taxon>
        <taxon>Beauveria</taxon>
    </lineage>
</organism>
<evidence type="ECO:0000313" key="6">
    <source>
        <dbReference type="Proteomes" id="UP001397290"/>
    </source>
</evidence>
<feature type="domain" description="AAR2 C-terminal" evidence="3">
    <location>
        <begin position="285"/>
        <end position="456"/>
    </location>
</feature>
<feature type="region of interest" description="Disordered" evidence="2">
    <location>
        <begin position="43"/>
        <end position="69"/>
    </location>
</feature>
<gene>
    <name evidence="5" type="ORF">G3M48_009420</name>
</gene>
<evidence type="ECO:0000256" key="1">
    <source>
        <dbReference type="ARBA" id="ARBA00006281"/>
    </source>
</evidence>
<dbReference type="InterPro" id="IPR033648">
    <property type="entry name" value="AAR2_C"/>
</dbReference>
<dbReference type="InterPro" id="IPR038516">
    <property type="entry name" value="AAR2_N_sf"/>
</dbReference>
<dbReference type="Gene3D" id="2.60.34.20">
    <property type="match status" value="1"/>
</dbReference>